<dbReference type="Pfam" id="PF01159">
    <property type="entry name" value="Ribosomal_L6e"/>
    <property type="match status" value="1"/>
</dbReference>
<reference evidence="5" key="2">
    <citation type="submission" date="2021-02" db="UniProtKB">
        <authorList>
            <consortium name="EnsemblMetazoa"/>
        </authorList>
    </citation>
    <scope>IDENTIFICATION</scope>
    <source>
        <strain evidence="5">JHB</strain>
    </source>
</reference>
<feature type="chain" id="PRO_5011409100" evidence="3">
    <location>
        <begin position="18"/>
        <end position="200"/>
    </location>
</feature>
<dbReference type="EMBL" id="DS232491">
    <property type="protein sequence ID" value="EDS42527.1"/>
    <property type="molecule type" value="Genomic_DNA"/>
</dbReference>
<keyword evidence="6" id="KW-1185">Reference proteome</keyword>
<evidence type="ECO:0000256" key="2">
    <source>
        <dbReference type="SAM" id="MobiDB-lite"/>
    </source>
</evidence>
<dbReference type="SUPFAM" id="SSF50104">
    <property type="entry name" value="Translation proteins SH3-like domain"/>
    <property type="match status" value="1"/>
</dbReference>
<dbReference type="PANTHER" id="PTHR10715">
    <property type="entry name" value="60S RIBOSOMAL PROTEIN L6"/>
    <property type="match status" value="1"/>
</dbReference>
<keyword evidence="4" id="KW-0689">Ribosomal protein</keyword>
<dbReference type="InterPro" id="IPR008991">
    <property type="entry name" value="Translation_prot_SH3-like_sf"/>
</dbReference>
<dbReference type="VEuPathDB" id="VectorBase:CPIJ015862"/>
<dbReference type="GO" id="GO:0022625">
    <property type="term" value="C:cytosolic large ribosomal subunit"/>
    <property type="evidence" value="ECO:0007669"/>
    <property type="project" value="TreeGrafter"/>
</dbReference>
<dbReference type="InterPro" id="IPR000915">
    <property type="entry name" value="60S_ribosomal_eL6"/>
</dbReference>
<dbReference type="GO" id="GO:0000027">
    <property type="term" value="P:ribosomal large subunit assembly"/>
    <property type="evidence" value="ECO:0007669"/>
    <property type="project" value="TreeGrafter"/>
</dbReference>
<dbReference type="PANTHER" id="PTHR10715:SF0">
    <property type="entry name" value="LARGE RIBOSOMAL SUBUNIT PROTEIN EL6"/>
    <property type="match status" value="1"/>
</dbReference>
<dbReference type="AlphaFoldDB" id="B0X8I2"/>
<name>B0X8I2_CULQU</name>
<proteinExistence type="predicted"/>
<dbReference type="STRING" id="7176.B0X8I2"/>
<dbReference type="HOGENOM" id="CLU_118256_0_0_1"/>
<dbReference type="VEuPathDB" id="VectorBase:CQUJHB013766"/>
<sequence>MALKSGLLLVTGPFALNNCLVRCVSQNYVIATKTRVEAHQRRPLPSGMQKKTSHIEKDIFKRYVPSEQCKADQKNVDEEVLKAIKVHPEAKGIRRYLRRCFPCHRHVQHQSENFAGQRRLSITNNPNASLMLKRAEVFYVVGGGIVKQNEGSLPRQSKKKKIKARVTTMAQLHQCVASRGELDSSQVRVGSTSRSEDAQF</sequence>
<protein>
    <submittedName>
        <fullName evidence="4 5">60S ribosomal protein L6</fullName>
    </submittedName>
</protein>
<gene>
    <name evidence="5" type="primary">6049157</name>
    <name evidence="4" type="ORF">CpipJ_CPIJ015862</name>
</gene>
<feature type="signal peptide" evidence="3">
    <location>
        <begin position="1"/>
        <end position="17"/>
    </location>
</feature>
<organism>
    <name type="scientific">Culex quinquefasciatus</name>
    <name type="common">Southern house mosquito</name>
    <name type="synonym">Culex pungens</name>
    <dbReference type="NCBI Taxonomy" id="7176"/>
    <lineage>
        <taxon>Eukaryota</taxon>
        <taxon>Metazoa</taxon>
        <taxon>Ecdysozoa</taxon>
        <taxon>Arthropoda</taxon>
        <taxon>Hexapoda</taxon>
        <taxon>Insecta</taxon>
        <taxon>Pterygota</taxon>
        <taxon>Neoptera</taxon>
        <taxon>Endopterygota</taxon>
        <taxon>Diptera</taxon>
        <taxon>Nematocera</taxon>
        <taxon>Culicoidea</taxon>
        <taxon>Culicidae</taxon>
        <taxon>Culicinae</taxon>
        <taxon>Culicini</taxon>
        <taxon>Culex</taxon>
        <taxon>Culex</taxon>
    </lineage>
</organism>
<feature type="region of interest" description="Disordered" evidence="2">
    <location>
        <begin position="181"/>
        <end position="200"/>
    </location>
</feature>
<evidence type="ECO:0000313" key="5">
    <source>
        <dbReference type="EnsemblMetazoa" id="CPIJ015862-PA"/>
    </source>
</evidence>
<accession>B0X8I2</accession>
<dbReference type="InParanoid" id="B0X8I2"/>
<evidence type="ECO:0000313" key="6">
    <source>
        <dbReference type="Proteomes" id="UP000002320"/>
    </source>
</evidence>
<dbReference type="EnsemblMetazoa" id="CPIJ015862-RA">
    <property type="protein sequence ID" value="CPIJ015862-PA"/>
    <property type="gene ID" value="CPIJ015862"/>
</dbReference>
<reference evidence="4" key="1">
    <citation type="submission" date="2007-03" db="EMBL/GenBank/DDBJ databases">
        <title>Annotation of Culex pipiens quinquefasciatus.</title>
        <authorList>
            <consortium name="The Broad Institute Genome Sequencing Platform"/>
            <person name="Atkinson P.W."/>
            <person name="Hemingway J."/>
            <person name="Christensen B.M."/>
            <person name="Higgs S."/>
            <person name="Kodira C."/>
            <person name="Hannick L."/>
            <person name="Megy K."/>
            <person name="O'Leary S."/>
            <person name="Pearson M."/>
            <person name="Haas B.J."/>
            <person name="Mauceli E."/>
            <person name="Wortman J.R."/>
            <person name="Lee N.H."/>
            <person name="Guigo R."/>
            <person name="Stanke M."/>
            <person name="Alvarado L."/>
            <person name="Amedeo P."/>
            <person name="Antoine C.H."/>
            <person name="Arensburger P."/>
            <person name="Bidwell S.L."/>
            <person name="Crawford M."/>
            <person name="Camaro F."/>
            <person name="Devon K."/>
            <person name="Engels R."/>
            <person name="Hammond M."/>
            <person name="Howarth C."/>
            <person name="Koehrsen M."/>
            <person name="Lawson D."/>
            <person name="Montgomery P."/>
            <person name="Nene V."/>
            <person name="Nusbaum C."/>
            <person name="Puiu D."/>
            <person name="Romero-Severson J."/>
            <person name="Severson D.W."/>
            <person name="Shumway M."/>
            <person name="Sisk P."/>
            <person name="Stolte C."/>
            <person name="Zeng Q."/>
            <person name="Eisenstadt E."/>
            <person name="Fraser-Liggett C."/>
            <person name="Strausberg R."/>
            <person name="Galagan J."/>
            <person name="Birren B."/>
            <person name="Collins F.H."/>
        </authorList>
    </citation>
    <scope>NUCLEOTIDE SEQUENCE [LARGE SCALE GENOMIC DNA]</scope>
    <source>
        <strain evidence="4">JHB</strain>
    </source>
</reference>
<evidence type="ECO:0000256" key="3">
    <source>
        <dbReference type="SAM" id="SignalP"/>
    </source>
</evidence>
<keyword evidence="4" id="KW-0687">Ribonucleoprotein</keyword>
<dbReference type="GO" id="GO:0003723">
    <property type="term" value="F:RNA binding"/>
    <property type="evidence" value="ECO:0007669"/>
    <property type="project" value="TreeGrafter"/>
</dbReference>
<evidence type="ECO:0000256" key="1">
    <source>
        <dbReference type="ARBA" id="ARBA00046388"/>
    </source>
</evidence>
<dbReference type="eggNOG" id="KOG1694">
    <property type="taxonomic scope" value="Eukaryota"/>
</dbReference>
<dbReference type="GO" id="GO:0003735">
    <property type="term" value="F:structural constituent of ribosome"/>
    <property type="evidence" value="ECO:0007669"/>
    <property type="project" value="InterPro"/>
</dbReference>
<evidence type="ECO:0000313" key="4">
    <source>
        <dbReference type="EMBL" id="EDS42527.1"/>
    </source>
</evidence>
<feature type="compositionally biased region" description="Polar residues" evidence="2">
    <location>
        <begin position="183"/>
        <end position="193"/>
    </location>
</feature>
<comment type="subunit">
    <text evidence="1">Component of the large ribosomal subunit. May bind IPO9 with low affinity.</text>
</comment>
<dbReference type="KEGG" id="cqu:CpipJ_CPIJ015862"/>
<dbReference type="GO" id="GO:0002181">
    <property type="term" value="P:cytoplasmic translation"/>
    <property type="evidence" value="ECO:0007669"/>
    <property type="project" value="TreeGrafter"/>
</dbReference>
<keyword evidence="3" id="KW-0732">Signal</keyword>
<dbReference type="OrthoDB" id="422362at2759"/>
<dbReference type="Proteomes" id="UP000002320">
    <property type="component" value="Unassembled WGS sequence"/>
</dbReference>